<name>A0A061HZX4_CRIGR</name>
<organism evidence="1 2">
    <name type="scientific">Cricetulus griseus</name>
    <name type="common">Chinese hamster</name>
    <name type="synonym">Cricetulus barabensis griseus</name>
    <dbReference type="NCBI Taxonomy" id="10029"/>
    <lineage>
        <taxon>Eukaryota</taxon>
        <taxon>Metazoa</taxon>
        <taxon>Chordata</taxon>
        <taxon>Craniata</taxon>
        <taxon>Vertebrata</taxon>
        <taxon>Euteleostomi</taxon>
        <taxon>Mammalia</taxon>
        <taxon>Eutheria</taxon>
        <taxon>Euarchontoglires</taxon>
        <taxon>Glires</taxon>
        <taxon>Rodentia</taxon>
        <taxon>Myomorpha</taxon>
        <taxon>Muroidea</taxon>
        <taxon>Cricetidae</taxon>
        <taxon>Cricetinae</taxon>
        <taxon>Cricetulus</taxon>
    </lineage>
</organism>
<proteinExistence type="predicted"/>
<evidence type="ECO:0000313" key="1">
    <source>
        <dbReference type="EMBL" id="ERE66395.1"/>
    </source>
</evidence>
<reference evidence="2" key="1">
    <citation type="journal article" date="2013" name="Nat. Biotechnol.">
        <title>Chinese hamster genome sequenced from sorted chromosomes.</title>
        <authorList>
            <person name="Brinkrolf K."/>
            <person name="Rupp O."/>
            <person name="Laux H."/>
            <person name="Kollin F."/>
            <person name="Ernst W."/>
            <person name="Linke B."/>
            <person name="Kofler R."/>
            <person name="Romand S."/>
            <person name="Hesse F."/>
            <person name="Budach W.E."/>
            <person name="Galosy S."/>
            <person name="Muller D."/>
            <person name="Noll T."/>
            <person name="Wienberg J."/>
            <person name="Jostock T."/>
            <person name="Leonard M."/>
            <person name="Grillari J."/>
            <person name="Tauch A."/>
            <person name="Goesmann A."/>
            <person name="Helk B."/>
            <person name="Mott J.E."/>
            <person name="Puhler A."/>
            <person name="Borth N."/>
        </authorList>
    </citation>
    <scope>NUCLEOTIDE SEQUENCE [LARGE SCALE GENOMIC DNA]</scope>
    <source>
        <strain evidence="2">17A/GY</strain>
    </source>
</reference>
<sequence length="70" mass="7643">MRGNHVKLVYHYIKNKPAGHGQGTIIPHLSNQMALELVAFHPLLLHIAAKEKQLNSSVSMTASALAKVFA</sequence>
<protein>
    <submittedName>
        <fullName evidence="1">Uncharacterized protein</fullName>
    </submittedName>
</protein>
<dbReference type="EMBL" id="KE682686">
    <property type="protein sequence ID" value="ERE66395.1"/>
    <property type="molecule type" value="Genomic_DNA"/>
</dbReference>
<dbReference type="AlphaFoldDB" id="A0A061HZX4"/>
<gene>
    <name evidence="1" type="ORF">H671_8g19472</name>
</gene>
<dbReference type="Proteomes" id="UP000030759">
    <property type="component" value="Unassembled WGS sequence"/>
</dbReference>
<evidence type="ECO:0000313" key="2">
    <source>
        <dbReference type="Proteomes" id="UP000030759"/>
    </source>
</evidence>
<accession>A0A061HZX4</accession>